<dbReference type="InterPro" id="IPR000209">
    <property type="entry name" value="Peptidase_S8/S53_dom"/>
</dbReference>
<keyword evidence="7" id="KW-1185">Reference proteome</keyword>
<evidence type="ECO:0000256" key="3">
    <source>
        <dbReference type="ARBA" id="ARBA00022825"/>
    </source>
</evidence>
<proteinExistence type="inferred from homology"/>
<evidence type="ECO:0000256" key="1">
    <source>
        <dbReference type="ARBA" id="ARBA00022670"/>
    </source>
</evidence>
<dbReference type="Gene3D" id="3.40.50.200">
    <property type="entry name" value="Peptidase S8/S53 domain"/>
    <property type="match status" value="1"/>
</dbReference>
<reference evidence="6 7" key="1">
    <citation type="submission" date="2021-08" db="EMBL/GenBank/DDBJ databases">
        <title>Complete genome sequence of the strain Aneurinibacillus thermoaerophilus CCM 8960.</title>
        <authorList>
            <person name="Musilova J."/>
            <person name="Kourilova X."/>
            <person name="Pernicova I."/>
            <person name="Bezdicek M."/>
            <person name="Lengerova M."/>
            <person name="Obruca S."/>
            <person name="Sedlar K."/>
        </authorList>
    </citation>
    <scope>NUCLEOTIDE SEQUENCE [LARGE SCALE GENOMIC DNA]</scope>
    <source>
        <strain evidence="6 7">CCM 8960</strain>
    </source>
</reference>
<feature type="domain" description="Peptidase S8/S53" evidence="5">
    <location>
        <begin position="9"/>
        <end position="38"/>
    </location>
</feature>
<comment type="caution">
    <text evidence="4">Lacks conserved residue(s) required for the propagation of feature annotation.</text>
</comment>
<keyword evidence="1" id="KW-0645">Protease</keyword>
<evidence type="ECO:0000256" key="4">
    <source>
        <dbReference type="PROSITE-ProRule" id="PRU01240"/>
    </source>
</evidence>
<protein>
    <submittedName>
        <fullName evidence="6">S8 family serine peptidase</fullName>
    </submittedName>
</protein>
<comment type="similarity">
    <text evidence="4">Belongs to the peptidase S8 family.</text>
</comment>
<name>A0ABX8YEU7_ANETH</name>
<dbReference type="EMBL" id="CP080764">
    <property type="protein sequence ID" value="QYY44040.1"/>
    <property type="molecule type" value="Genomic_DNA"/>
</dbReference>
<dbReference type="PROSITE" id="PS51892">
    <property type="entry name" value="SUBTILASE"/>
    <property type="match status" value="1"/>
</dbReference>
<dbReference type="Proteomes" id="UP000826616">
    <property type="component" value="Chromosome"/>
</dbReference>
<accession>A0ABX8YEU7</accession>
<evidence type="ECO:0000259" key="5">
    <source>
        <dbReference type="Pfam" id="PF00082"/>
    </source>
</evidence>
<sequence>MAGGANLLSTWLGKQFKTLDGTSMAAPHISGLIALHLATRN</sequence>
<gene>
    <name evidence="6" type="ORF">K3F53_07615</name>
</gene>
<dbReference type="Pfam" id="PF00082">
    <property type="entry name" value="Peptidase_S8"/>
    <property type="match status" value="1"/>
</dbReference>
<evidence type="ECO:0000313" key="7">
    <source>
        <dbReference type="Proteomes" id="UP000826616"/>
    </source>
</evidence>
<organism evidence="6 7">
    <name type="scientific">Aneurinibacillus thermoaerophilus</name>
    <dbReference type="NCBI Taxonomy" id="143495"/>
    <lineage>
        <taxon>Bacteria</taxon>
        <taxon>Bacillati</taxon>
        <taxon>Bacillota</taxon>
        <taxon>Bacilli</taxon>
        <taxon>Bacillales</taxon>
        <taxon>Paenibacillaceae</taxon>
        <taxon>Aneurinibacillus group</taxon>
        <taxon>Aneurinibacillus</taxon>
    </lineage>
</organism>
<dbReference type="GeneID" id="97141232"/>
<evidence type="ECO:0000256" key="2">
    <source>
        <dbReference type="ARBA" id="ARBA00022801"/>
    </source>
</evidence>
<keyword evidence="2" id="KW-0378">Hydrolase</keyword>
<dbReference type="PROSITE" id="PS00138">
    <property type="entry name" value="SUBTILASE_SER"/>
    <property type="match status" value="1"/>
</dbReference>
<dbReference type="SUPFAM" id="SSF52743">
    <property type="entry name" value="Subtilisin-like"/>
    <property type="match status" value="1"/>
</dbReference>
<dbReference type="RefSeq" id="WP_139184962.1">
    <property type="nucleotide sequence ID" value="NZ_CP080764.1"/>
</dbReference>
<evidence type="ECO:0000313" key="6">
    <source>
        <dbReference type="EMBL" id="QYY44040.1"/>
    </source>
</evidence>
<dbReference type="InterPro" id="IPR036852">
    <property type="entry name" value="Peptidase_S8/S53_dom_sf"/>
</dbReference>
<dbReference type="InterPro" id="IPR023828">
    <property type="entry name" value="Peptidase_S8_Ser-AS"/>
</dbReference>
<keyword evidence="3" id="KW-0720">Serine protease</keyword>